<dbReference type="PANTHER" id="PTHR23044">
    <property type="entry name" value="3'-5' EXONUCLEASE ERI1-RELATED"/>
    <property type="match status" value="1"/>
</dbReference>
<dbReference type="PROSITE" id="PS51450">
    <property type="entry name" value="LRR"/>
    <property type="match status" value="3"/>
</dbReference>
<dbReference type="InterPro" id="IPR001611">
    <property type="entry name" value="Leu-rich_rpt"/>
</dbReference>
<dbReference type="InterPro" id="IPR027417">
    <property type="entry name" value="P-loop_NTPase"/>
</dbReference>
<keyword evidence="8" id="KW-0269">Exonuclease</keyword>
<dbReference type="SMART" id="SM00479">
    <property type="entry name" value="EXOIII"/>
    <property type="match status" value="1"/>
</dbReference>
<evidence type="ECO:0000256" key="5">
    <source>
        <dbReference type="ARBA" id="ARBA00022737"/>
    </source>
</evidence>
<dbReference type="InterPro" id="IPR013520">
    <property type="entry name" value="Ribonucl_H"/>
</dbReference>
<dbReference type="Pfam" id="PF00560">
    <property type="entry name" value="LRR_1"/>
    <property type="match status" value="1"/>
</dbReference>
<dbReference type="SMART" id="SM00369">
    <property type="entry name" value="LRR_TYP"/>
    <property type="match status" value="8"/>
</dbReference>
<dbReference type="Pfam" id="PF02037">
    <property type="entry name" value="SAP"/>
    <property type="match status" value="1"/>
</dbReference>
<dbReference type="Pfam" id="PF13855">
    <property type="entry name" value="LRR_8"/>
    <property type="match status" value="1"/>
</dbReference>
<keyword evidence="2" id="KW-0963">Cytoplasm</keyword>
<feature type="domain" description="Roc" evidence="12">
    <location>
        <begin position="374"/>
        <end position="698"/>
    </location>
</feature>
<feature type="compositionally biased region" description="Polar residues" evidence="10">
    <location>
        <begin position="18"/>
        <end position="30"/>
    </location>
</feature>
<evidence type="ECO:0000256" key="8">
    <source>
        <dbReference type="ARBA" id="ARBA00022839"/>
    </source>
</evidence>
<dbReference type="EMBL" id="WHWB01034599">
    <property type="protein sequence ID" value="KAJ7407456.1"/>
    <property type="molecule type" value="Genomic_DNA"/>
</dbReference>
<dbReference type="Proteomes" id="UP001145742">
    <property type="component" value="Unassembled WGS sequence"/>
</dbReference>
<dbReference type="SUPFAM" id="SSF52058">
    <property type="entry name" value="L domain-like"/>
    <property type="match status" value="1"/>
</dbReference>
<feature type="region of interest" description="Disordered" evidence="10">
    <location>
        <begin position="18"/>
        <end position="89"/>
    </location>
</feature>
<gene>
    <name evidence="13" type="ORF">WISP_126071</name>
</gene>
<dbReference type="InterPro" id="IPR003034">
    <property type="entry name" value="SAP_dom"/>
</dbReference>
<evidence type="ECO:0000256" key="2">
    <source>
        <dbReference type="ARBA" id="ARBA00022490"/>
    </source>
</evidence>
<keyword evidence="9" id="KW-0943">RNA-mediated gene silencing</keyword>
<feature type="domain" description="SAP" evidence="11">
    <location>
        <begin position="1235"/>
        <end position="1269"/>
    </location>
</feature>
<comment type="subcellular location">
    <subcellularLocation>
        <location evidence="1">Cytoplasm</location>
    </subcellularLocation>
</comment>
<evidence type="ECO:0000256" key="10">
    <source>
        <dbReference type="SAM" id="MobiDB-lite"/>
    </source>
</evidence>
<feature type="compositionally biased region" description="Low complexity" evidence="10">
    <location>
        <begin position="78"/>
        <end position="89"/>
    </location>
</feature>
<evidence type="ECO:0000259" key="11">
    <source>
        <dbReference type="PROSITE" id="PS50800"/>
    </source>
</evidence>
<dbReference type="InterPro" id="IPR012337">
    <property type="entry name" value="RNaseH-like_sf"/>
</dbReference>
<feature type="region of interest" description="Disordered" evidence="10">
    <location>
        <begin position="464"/>
        <end position="498"/>
    </location>
</feature>
<dbReference type="InterPro" id="IPR036361">
    <property type="entry name" value="SAP_dom_sf"/>
</dbReference>
<dbReference type="SUPFAM" id="SSF53098">
    <property type="entry name" value="Ribonuclease H-like"/>
    <property type="match status" value="1"/>
</dbReference>
<dbReference type="SUPFAM" id="SSF82615">
    <property type="entry name" value="Polo-box domain"/>
    <property type="match status" value="1"/>
</dbReference>
<organism evidence="13 14">
    <name type="scientific">Willisornis vidua</name>
    <name type="common">Xingu scale-backed antbird</name>
    <dbReference type="NCBI Taxonomy" id="1566151"/>
    <lineage>
        <taxon>Eukaryota</taxon>
        <taxon>Metazoa</taxon>
        <taxon>Chordata</taxon>
        <taxon>Craniata</taxon>
        <taxon>Vertebrata</taxon>
        <taxon>Euteleostomi</taxon>
        <taxon>Archelosauria</taxon>
        <taxon>Archosauria</taxon>
        <taxon>Dinosauria</taxon>
        <taxon>Saurischia</taxon>
        <taxon>Theropoda</taxon>
        <taxon>Coelurosauria</taxon>
        <taxon>Aves</taxon>
        <taxon>Neognathae</taxon>
        <taxon>Neoaves</taxon>
        <taxon>Telluraves</taxon>
        <taxon>Australaves</taxon>
        <taxon>Passeriformes</taxon>
        <taxon>Thamnophilidae</taxon>
        <taxon>Willisornis</taxon>
    </lineage>
</organism>
<evidence type="ECO:0000256" key="9">
    <source>
        <dbReference type="ARBA" id="ARBA00023158"/>
    </source>
</evidence>
<dbReference type="InterPro" id="IPR051274">
    <property type="entry name" value="3-5_Exoribonuclease"/>
</dbReference>
<dbReference type="PANTHER" id="PTHR23044:SF61">
    <property type="entry name" value="3'-5' EXORIBONUCLEASE 1-RELATED"/>
    <property type="match status" value="1"/>
</dbReference>
<dbReference type="PROSITE" id="PS51424">
    <property type="entry name" value="ROC"/>
    <property type="match status" value="1"/>
</dbReference>
<evidence type="ECO:0000259" key="12">
    <source>
        <dbReference type="PROSITE" id="PS51424"/>
    </source>
</evidence>
<dbReference type="CDD" id="cd06133">
    <property type="entry name" value="ERI-1_3'hExo_like"/>
    <property type="match status" value="1"/>
</dbReference>
<evidence type="ECO:0000256" key="3">
    <source>
        <dbReference type="ARBA" id="ARBA00022614"/>
    </source>
</evidence>
<feature type="compositionally biased region" description="Low complexity" evidence="10">
    <location>
        <begin position="31"/>
        <end position="49"/>
    </location>
</feature>
<evidence type="ECO:0000313" key="13">
    <source>
        <dbReference type="EMBL" id="KAJ7407456.1"/>
    </source>
</evidence>
<dbReference type="SMART" id="SM00513">
    <property type="entry name" value="SAP"/>
    <property type="match status" value="1"/>
</dbReference>
<proteinExistence type="predicted"/>
<reference evidence="13" key="1">
    <citation type="submission" date="2019-10" db="EMBL/GenBank/DDBJ databases">
        <authorList>
            <person name="Soares A.E.R."/>
            <person name="Aleixo A."/>
            <person name="Schneider P."/>
            <person name="Miyaki C.Y."/>
            <person name="Schneider M.P."/>
            <person name="Mello C."/>
            <person name="Vasconcelos A.T.R."/>
        </authorList>
    </citation>
    <scope>NUCLEOTIDE SEQUENCE</scope>
    <source>
        <tissue evidence="13">Muscle</tissue>
    </source>
</reference>
<dbReference type="SUPFAM" id="SSF52540">
    <property type="entry name" value="P-loop containing nucleoside triphosphate hydrolases"/>
    <property type="match status" value="1"/>
</dbReference>
<keyword evidence="14" id="KW-1185">Reference proteome</keyword>
<keyword evidence="3" id="KW-0433">Leucine-rich repeat</keyword>
<sequence>MSLAFTLPVSTRRFTRVTSPFLQASSSSRNAPLAAPGPAASGLSAAGLDAADDEADEEEDDEEEPLELLPEPGGGPGAAAPAPSEHSAAGGRMLRISSSTAITICIGLVYFGLGAEGPGLPPRLAELGCLEELDLSFNRLRRLPEGLGRLRHLRILDVDHNLLPSFPAPLLELAALEELDCSGNRHLGALPEGIAALRRLKILWLSGTGLAALPEGLCQLSALESLMLDGNRLQALPAGFGRLQRLKMLNLSSNLLGEFPSAILALPSLEELYLSRNQLTLLPPCLSQLHQLRTLWLDNNRIRYLPDSIVHLHSLEELVLQGNQIAILPEGFGQLSRVTLWKIKDNPLIQPPYEVCMKGIPYIAAYQQELAHSQPALKPRLKLVLMGLKDAGKTLLRRCLMEEDGQREDMGSLEAGSTQPRGFPGQHQDAGKVPAGCCPFPEFQDTSSVRVPVMQQLERVPVEQQDVPCHKPSQRVKGETPCPALSPPPNAPQVSSGLGLSGGSRGIEVMDWTADAERGLTFIVYELAGDPSYDVIQSFFLSPGALYVLVVNLSAYIPQHFYSSVGYFLHWLSSKVPHAVVCMVGTHADLCAERELEEKCLDIHHQIAQQEKRDAEGLQSLVQQVDEALGQDFDLRCSSPHAAFYGVSDKNLRRKKAQFQYLLNHRPQILSPVLPFSCQDRCQVRRLRDKLLSVAEHRDIFPNLHRVLPKSWQVLEELHFQPQAQQLWLSWWDSARLGLQAGLTEDRLQSALSYLHESGKLLYFEEHLTLREYVFHNLPRLIDILNVFCQRDATVLLQKVLSDTQIDELRTAQLHHYVEGFLLHGLLPAHVIRLLLKPHIQSREDLQLILELLEKMGLCYCVNKPKCKPLNGAAAWYKFPCYVKNEVTHAEAWINGTNLSGQSFLVEQLQIEYSFPFIFPPGLFARYSVQINSHVVQRSDGKYQIYAYRGKVPVVVNYRPARGALQPDTLSIASHASLPNIWTAWQAITPLVEELNVLLQEWPGLYYTVHVLCSKCLKRGSPNPHTFPGVTAECCAEKCHKQSLVKGGLTEKQLRLRYLLSTQLAVVGVCSPSARRKSEKGFRWAPDPNSRNDSMKMTNIIRLILCKCLLLGALRERRWHSRLEQCLILMPLLQILGELLSQPRPEGLTEIICPKNGSERVNVALVYPPTPTVISPCSKWKTHIVGRMDEELKQSWGRQHCRINDQETNGKTSAASSNDFSDPVYKEIAITNGYINRMTREELRSKLAEFKLETRGVKDVLKKRLKNYYKKQKLMQKEHISGDSCYDYICVVDFEATCEEGNPPEFVHEIIEFPVVLVNTHTMEIEDTFQQYVKPEINPKLSNFCISLTGITQDIVDKADAFPQVLQNVIEWMRQRELGTKYSYAMLTDGSWDMSKFLNIQCRVSRIKYPSFAKKWINIRKSYGNFYKVPRNQTKLTIMLENLGMNYDGRPHSGLDDSKNIARIAIRMLQDGCDLRIESGPPEKGLGVLVDERLDMTQQCALTAQKANCVLGYIKSSVGSRLTEVILYFSALVRSNLECCIQLWDPQHRKDMDKLEQLQRRATKMIRGKEHLSYNRRIVQPGKE</sequence>
<dbReference type="InterPro" id="IPR020859">
    <property type="entry name" value="ROC"/>
</dbReference>
<evidence type="ECO:0000256" key="1">
    <source>
        <dbReference type="ARBA" id="ARBA00004496"/>
    </source>
</evidence>
<dbReference type="Gene3D" id="1.10.720.30">
    <property type="entry name" value="SAP domain"/>
    <property type="match status" value="1"/>
</dbReference>
<dbReference type="InterPro" id="IPR036397">
    <property type="entry name" value="RNaseH_sf"/>
</dbReference>
<name>A0ABQ9CWM7_9PASS</name>
<comment type="caution">
    <text evidence="13">The sequence shown here is derived from an EMBL/GenBank/DDBJ whole genome shotgun (WGS) entry which is preliminary data.</text>
</comment>
<feature type="region of interest" description="Disordered" evidence="10">
    <location>
        <begin position="406"/>
        <end position="430"/>
    </location>
</feature>
<dbReference type="Gene3D" id="3.40.50.300">
    <property type="entry name" value="P-loop containing nucleotide triphosphate hydrolases"/>
    <property type="match status" value="1"/>
</dbReference>
<keyword evidence="4" id="KW-0540">Nuclease</keyword>
<keyword evidence="7" id="KW-0378">Hydrolase</keyword>
<feature type="compositionally biased region" description="Acidic residues" evidence="10">
    <location>
        <begin position="50"/>
        <end position="66"/>
    </location>
</feature>
<evidence type="ECO:0000256" key="6">
    <source>
        <dbReference type="ARBA" id="ARBA00022741"/>
    </source>
</evidence>
<dbReference type="Gene3D" id="3.30.420.10">
    <property type="entry name" value="Ribonuclease H-like superfamily/Ribonuclease H"/>
    <property type="match status" value="1"/>
</dbReference>
<evidence type="ECO:0000313" key="14">
    <source>
        <dbReference type="Proteomes" id="UP001145742"/>
    </source>
</evidence>
<evidence type="ECO:0000256" key="4">
    <source>
        <dbReference type="ARBA" id="ARBA00022722"/>
    </source>
</evidence>
<dbReference type="InterPro" id="IPR003591">
    <property type="entry name" value="Leu-rich_rpt_typical-subtyp"/>
</dbReference>
<dbReference type="Gene3D" id="3.80.10.10">
    <property type="entry name" value="Ribonuclease Inhibitor"/>
    <property type="match status" value="2"/>
</dbReference>
<evidence type="ECO:0000256" key="7">
    <source>
        <dbReference type="ARBA" id="ARBA00022801"/>
    </source>
</evidence>
<dbReference type="PROSITE" id="PS50800">
    <property type="entry name" value="SAP"/>
    <property type="match status" value="1"/>
</dbReference>
<protein>
    <submittedName>
        <fullName evidence="13">Malignant fibrous histiocytoma-amplified sequence 1</fullName>
    </submittedName>
</protein>
<keyword evidence="5" id="KW-0677">Repeat</keyword>
<dbReference type="Pfam" id="PF00929">
    <property type="entry name" value="RNase_T"/>
    <property type="match status" value="1"/>
</dbReference>
<dbReference type="InterPro" id="IPR047201">
    <property type="entry name" value="ERI-1_3'hExo-like"/>
</dbReference>
<dbReference type="InterPro" id="IPR032675">
    <property type="entry name" value="LRR_dom_sf"/>
</dbReference>
<accession>A0ABQ9CWM7</accession>
<dbReference type="SMART" id="SM00364">
    <property type="entry name" value="LRR_BAC"/>
    <property type="match status" value="8"/>
</dbReference>
<keyword evidence="6" id="KW-0547">Nucleotide-binding</keyword>